<dbReference type="InterPro" id="IPR000792">
    <property type="entry name" value="Tscrpt_reg_LuxR_C"/>
</dbReference>
<evidence type="ECO:0000259" key="6">
    <source>
        <dbReference type="PROSITE" id="PS50110"/>
    </source>
</evidence>
<keyword evidence="8" id="KW-1185">Reference proteome</keyword>
<organism evidence="7 8">
    <name type="scientific">Marivibrio halodurans</name>
    <dbReference type="NCBI Taxonomy" id="2039722"/>
    <lineage>
        <taxon>Bacteria</taxon>
        <taxon>Pseudomonadati</taxon>
        <taxon>Pseudomonadota</taxon>
        <taxon>Alphaproteobacteria</taxon>
        <taxon>Rhodospirillales</taxon>
        <taxon>Rhodospirillaceae</taxon>
        <taxon>Marivibrio</taxon>
    </lineage>
</organism>
<feature type="domain" description="HTH luxR-type" evidence="5">
    <location>
        <begin position="170"/>
        <end position="235"/>
    </location>
</feature>
<evidence type="ECO:0000256" key="4">
    <source>
        <dbReference type="SAM" id="MobiDB-lite"/>
    </source>
</evidence>
<dbReference type="GO" id="GO:0006355">
    <property type="term" value="P:regulation of DNA-templated transcription"/>
    <property type="evidence" value="ECO:0007669"/>
    <property type="project" value="InterPro"/>
</dbReference>
<keyword evidence="1 3" id="KW-0597">Phosphoprotein</keyword>
<dbReference type="PROSITE" id="PS50043">
    <property type="entry name" value="HTH_LUXR_2"/>
    <property type="match status" value="1"/>
</dbReference>
<dbReference type="SMART" id="SM00448">
    <property type="entry name" value="REC"/>
    <property type="match status" value="1"/>
</dbReference>
<dbReference type="SUPFAM" id="SSF46894">
    <property type="entry name" value="C-terminal effector domain of the bipartite response regulators"/>
    <property type="match status" value="1"/>
</dbReference>
<evidence type="ECO:0000256" key="3">
    <source>
        <dbReference type="PROSITE-ProRule" id="PRU00169"/>
    </source>
</evidence>
<evidence type="ECO:0000259" key="5">
    <source>
        <dbReference type="PROSITE" id="PS50043"/>
    </source>
</evidence>
<dbReference type="RefSeq" id="WP_210683347.1">
    <property type="nucleotide sequence ID" value="NZ_JAGMWN010000011.1"/>
</dbReference>
<dbReference type="GO" id="GO:0000160">
    <property type="term" value="P:phosphorelay signal transduction system"/>
    <property type="evidence" value="ECO:0007669"/>
    <property type="project" value="InterPro"/>
</dbReference>
<comment type="caution">
    <text evidence="7">The sequence shown here is derived from an EMBL/GenBank/DDBJ whole genome shotgun (WGS) entry which is preliminary data.</text>
</comment>
<dbReference type="Proteomes" id="UP000672602">
    <property type="component" value="Unassembled WGS sequence"/>
</dbReference>
<name>A0A8J7SB38_9PROT</name>
<dbReference type="PANTHER" id="PTHR45566:SF2">
    <property type="entry name" value="NARL SUBFAMILY"/>
    <property type="match status" value="1"/>
</dbReference>
<dbReference type="Pfam" id="PF00072">
    <property type="entry name" value="Response_reg"/>
    <property type="match status" value="1"/>
</dbReference>
<dbReference type="CDD" id="cd17535">
    <property type="entry name" value="REC_NarL-like"/>
    <property type="match status" value="1"/>
</dbReference>
<dbReference type="PANTHER" id="PTHR45566">
    <property type="entry name" value="HTH-TYPE TRANSCRIPTIONAL REGULATOR YHJB-RELATED"/>
    <property type="match status" value="1"/>
</dbReference>
<dbReference type="InterPro" id="IPR058245">
    <property type="entry name" value="NreC/VraR/RcsB-like_REC"/>
</dbReference>
<dbReference type="PROSITE" id="PS00622">
    <property type="entry name" value="HTH_LUXR_1"/>
    <property type="match status" value="1"/>
</dbReference>
<feature type="modified residue" description="4-aspartylphosphate" evidence="3">
    <location>
        <position position="69"/>
    </location>
</feature>
<dbReference type="InterPro" id="IPR016032">
    <property type="entry name" value="Sig_transdc_resp-reg_C-effctor"/>
</dbReference>
<dbReference type="AlphaFoldDB" id="A0A8J7SB38"/>
<dbReference type="Gene3D" id="3.40.50.2300">
    <property type="match status" value="1"/>
</dbReference>
<proteinExistence type="predicted"/>
<dbReference type="InterPro" id="IPR001789">
    <property type="entry name" value="Sig_transdc_resp-reg_receiver"/>
</dbReference>
<dbReference type="SUPFAM" id="SSF52172">
    <property type="entry name" value="CheY-like"/>
    <property type="match status" value="1"/>
</dbReference>
<evidence type="ECO:0000313" key="8">
    <source>
        <dbReference type="Proteomes" id="UP000672602"/>
    </source>
</evidence>
<protein>
    <submittedName>
        <fullName evidence="7">Response regulator transcription factor</fullName>
    </submittedName>
</protein>
<feature type="domain" description="Response regulatory" evidence="6">
    <location>
        <begin position="18"/>
        <end position="133"/>
    </location>
</feature>
<sequence>MDTIVSTDPSGTKGDATAILIVDDHATVRSGLKLMIDAALDKAWVRECASVGEAIEHLAEARYDLVILDMLLPDSDAGTLEAIGKAADGARVLVLSMIEDSDAVRRALDAGASGYLPKSASPAVTAHALRIVLDGGVYIPEQALRTGQETRPSHSPALDPSGGFPTPDPHAVDRAKLTRMQLKVLSEMARGASNKQIADTLDLSVSTVKAHVGAVIRKLEARNRTQAVLIAQNSRIV</sequence>
<dbReference type="PROSITE" id="PS50110">
    <property type="entry name" value="RESPONSE_REGULATORY"/>
    <property type="match status" value="1"/>
</dbReference>
<dbReference type="CDD" id="cd06170">
    <property type="entry name" value="LuxR_C_like"/>
    <property type="match status" value="1"/>
</dbReference>
<accession>A0A8J7SB38</accession>
<gene>
    <name evidence="7" type="ORF">KAJ83_17195</name>
</gene>
<keyword evidence="2" id="KW-0238">DNA-binding</keyword>
<dbReference type="GO" id="GO:0003677">
    <property type="term" value="F:DNA binding"/>
    <property type="evidence" value="ECO:0007669"/>
    <property type="project" value="UniProtKB-KW"/>
</dbReference>
<evidence type="ECO:0000256" key="1">
    <source>
        <dbReference type="ARBA" id="ARBA00022553"/>
    </source>
</evidence>
<feature type="region of interest" description="Disordered" evidence="4">
    <location>
        <begin position="145"/>
        <end position="170"/>
    </location>
</feature>
<dbReference type="InterPro" id="IPR051015">
    <property type="entry name" value="EvgA-like"/>
</dbReference>
<dbReference type="Pfam" id="PF00196">
    <property type="entry name" value="GerE"/>
    <property type="match status" value="1"/>
</dbReference>
<reference evidence="7" key="1">
    <citation type="submission" date="2021-04" db="EMBL/GenBank/DDBJ databases">
        <authorList>
            <person name="Zhang D.-C."/>
        </authorList>
    </citation>
    <scope>NUCLEOTIDE SEQUENCE</scope>
    <source>
        <strain evidence="7">CGMCC 1.15697</strain>
    </source>
</reference>
<evidence type="ECO:0000256" key="2">
    <source>
        <dbReference type="ARBA" id="ARBA00023125"/>
    </source>
</evidence>
<evidence type="ECO:0000313" key="7">
    <source>
        <dbReference type="EMBL" id="MBP5858757.1"/>
    </source>
</evidence>
<dbReference type="InterPro" id="IPR011006">
    <property type="entry name" value="CheY-like_superfamily"/>
</dbReference>
<dbReference type="PRINTS" id="PR00038">
    <property type="entry name" value="HTHLUXR"/>
</dbReference>
<dbReference type="EMBL" id="JAGMWN010000011">
    <property type="protein sequence ID" value="MBP5858757.1"/>
    <property type="molecule type" value="Genomic_DNA"/>
</dbReference>
<dbReference type="SMART" id="SM00421">
    <property type="entry name" value="HTH_LUXR"/>
    <property type="match status" value="1"/>
</dbReference>